<evidence type="ECO:0000256" key="5">
    <source>
        <dbReference type="ARBA" id="ARBA00022723"/>
    </source>
</evidence>
<sequence>MTIPINNETISELFERQNMELFHSMGGLEALVRYFGTDVQFGLSKEEMASNFDLRKKRYGINLLPDPPTKSWWRMFWEAFQNLTLQILVVAAVITLVLNAVFSPDHGGGSDSRFLDFIDPISIFVAVIVVAGVQAQTNHVQQNSFVEINKLKNTFNINVIRAGEETQIVNTDLLVGDILSLKNGDRVASDCIYIGGHTLKIDNSQETGESVAVEVTEENPFVLGGAAVESGDGHLLVCAVGQNSQSGINMMKIQKMSSDHVQSPLEHKLERVSIIITWIGLGGALLTFLCLLIIWLVDIVGVKWEKAFLNRLIENLMVGVTIFICAVPESLPLAVTLSLGLSMKWMVKDNIFVRHLNSCETMGGATTICSDKTGTLTQNNMTVVKFFMNGKDSNDGKPDLPPEIIKLLCESIAINTSAYMTPPEDGKPGRFVGQSSECALLQMVQSYGQDYKLIRDQNPIVILHEFNSTRKRMSTVVDYHDNWRVYVKGAPDYVLQRCTQYITEDGAVHSLDEDIRNSILDTVIDFANEALRTILIAYADLESFEMNPAWFDPDNVECNLTMIGIAGIMDPLRPEVPNSIRMCKKAGVMVRMVTGDYINTAKAIAKNCGILTDDGVALSGLEFSAMSKLELLPMLPKLQVLARSSPRDKYRLVGLLMESGEVVAVTGDGSNDSPAMKRANVGLAMGKCGTELAKMASDIVILDDDFSSIVVALKWGRCIYDNVRGFLMYQLTVNLSAMIVAFVGSCALKTSPLKAIQLLWTNLIVGAIGALALATNKPRNALLEREPYGETDPIISNIMYRNIIGVVLYELFVLFFVLFGYEKIFGFQENDNDTLYTTLVFNTFIYCNIFNLINFRITGAHMSIFDGLLSNYYFDVIFILLAGVQVILVQFAGTVFVMTPLNWKQWIMCVGFGIGIIPLGFILRAIKLPDRTAQRLIANRELKKLKMEELYQGMSAEQMWNLDNTPDKINQVEIDP</sequence>
<dbReference type="GO" id="GO:0005524">
    <property type="term" value="F:ATP binding"/>
    <property type="evidence" value="ECO:0007669"/>
    <property type="project" value="UniProtKB-KW"/>
</dbReference>
<evidence type="ECO:0000256" key="11">
    <source>
        <dbReference type="ARBA" id="ARBA00022989"/>
    </source>
</evidence>
<evidence type="ECO:0000256" key="2">
    <source>
        <dbReference type="ARBA" id="ARBA00022448"/>
    </source>
</evidence>
<dbReference type="PRINTS" id="PR00119">
    <property type="entry name" value="CATATPASE"/>
</dbReference>
<dbReference type="OrthoDB" id="116380at2759"/>
<evidence type="ECO:0000256" key="8">
    <source>
        <dbReference type="ARBA" id="ARBA00022840"/>
    </source>
</evidence>
<dbReference type="Proteomes" id="UP000179807">
    <property type="component" value="Unassembled WGS sequence"/>
</dbReference>
<dbReference type="SUPFAM" id="SSF81665">
    <property type="entry name" value="Calcium ATPase, transmembrane domain M"/>
    <property type="match status" value="1"/>
</dbReference>
<dbReference type="PROSITE" id="PS00154">
    <property type="entry name" value="ATPASE_E1_E2"/>
    <property type="match status" value="1"/>
</dbReference>
<dbReference type="InterPro" id="IPR001757">
    <property type="entry name" value="P_typ_ATPase"/>
</dbReference>
<evidence type="ECO:0000256" key="7">
    <source>
        <dbReference type="ARBA" id="ARBA00022837"/>
    </source>
</evidence>
<dbReference type="Gene3D" id="1.20.1110.10">
    <property type="entry name" value="Calcium-transporting ATPase, transmembrane domain"/>
    <property type="match status" value="1"/>
</dbReference>
<dbReference type="NCBIfam" id="TIGR01494">
    <property type="entry name" value="ATPase_P-type"/>
    <property type="match status" value="2"/>
</dbReference>
<gene>
    <name evidence="17" type="ORF">TRFO_34745</name>
</gene>
<dbReference type="FunFam" id="3.40.1110.10:FF:000045">
    <property type="entry name" value="Calcium-transporting ATPase"/>
    <property type="match status" value="1"/>
</dbReference>
<dbReference type="InterPro" id="IPR023214">
    <property type="entry name" value="HAD_sf"/>
</dbReference>
<evidence type="ECO:0000313" key="17">
    <source>
        <dbReference type="EMBL" id="OHS98911.1"/>
    </source>
</evidence>
<dbReference type="InterPro" id="IPR023299">
    <property type="entry name" value="ATPase_P-typ_cyto_dom_N"/>
</dbReference>
<feature type="transmembrane region" description="Helical" evidence="15">
    <location>
        <begin position="316"/>
        <end position="341"/>
    </location>
</feature>
<dbReference type="NCBIfam" id="TIGR01517">
    <property type="entry name" value="ATPase-IIB_Ca"/>
    <property type="match status" value="1"/>
</dbReference>
<evidence type="ECO:0000256" key="3">
    <source>
        <dbReference type="ARBA" id="ARBA00022568"/>
    </source>
</evidence>
<feature type="transmembrane region" description="Helical" evidence="15">
    <location>
        <begin position="755"/>
        <end position="775"/>
    </location>
</feature>
<dbReference type="EMBL" id="MLAK01001033">
    <property type="protein sequence ID" value="OHS98911.1"/>
    <property type="molecule type" value="Genomic_DNA"/>
</dbReference>
<reference evidence="17" key="1">
    <citation type="submission" date="2016-10" db="EMBL/GenBank/DDBJ databases">
        <authorList>
            <person name="Benchimol M."/>
            <person name="Almeida L.G."/>
            <person name="Vasconcelos A.T."/>
            <person name="Perreira-Neves A."/>
            <person name="Rosa I.A."/>
            <person name="Tasca T."/>
            <person name="Bogo M.R."/>
            <person name="de Souza W."/>
        </authorList>
    </citation>
    <scope>NUCLEOTIDE SEQUENCE [LARGE SCALE GENOMIC DNA]</scope>
    <source>
        <strain evidence="17">K</strain>
    </source>
</reference>
<dbReference type="SUPFAM" id="SSF81653">
    <property type="entry name" value="Calcium ATPase, transduction domain A"/>
    <property type="match status" value="1"/>
</dbReference>
<dbReference type="InterPro" id="IPR036412">
    <property type="entry name" value="HAD-like_sf"/>
</dbReference>
<dbReference type="InterPro" id="IPR006408">
    <property type="entry name" value="P-type_ATPase_IIB"/>
</dbReference>
<organism evidence="17 18">
    <name type="scientific">Tritrichomonas foetus</name>
    <dbReference type="NCBI Taxonomy" id="1144522"/>
    <lineage>
        <taxon>Eukaryota</taxon>
        <taxon>Metamonada</taxon>
        <taxon>Parabasalia</taxon>
        <taxon>Tritrichomonadida</taxon>
        <taxon>Tritrichomonadidae</taxon>
        <taxon>Tritrichomonas</taxon>
    </lineage>
</organism>
<keyword evidence="7 15" id="KW-0106">Calcium</keyword>
<name>A0A1J4JKI1_9EUKA</name>
<evidence type="ECO:0000259" key="16">
    <source>
        <dbReference type="SMART" id="SM00831"/>
    </source>
</evidence>
<dbReference type="InterPro" id="IPR023298">
    <property type="entry name" value="ATPase_P-typ_TM_dom_sf"/>
</dbReference>
<keyword evidence="9" id="KW-0460">Magnesium</keyword>
<evidence type="ECO:0000256" key="12">
    <source>
        <dbReference type="ARBA" id="ARBA00023065"/>
    </source>
</evidence>
<evidence type="ECO:0000256" key="10">
    <source>
        <dbReference type="ARBA" id="ARBA00022967"/>
    </source>
</evidence>
<keyword evidence="2 15" id="KW-0813">Transport</keyword>
<dbReference type="EC" id="7.2.2.10" evidence="15"/>
<feature type="transmembrane region" description="Helical" evidence="15">
    <location>
        <begin position="876"/>
        <end position="899"/>
    </location>
</feature>
<keyword evidence="4 15" id="KW-0812">Transmembrane</keyword>
<dbReference type="Gene3D" id="3.40.50.1000">
    <property type="entry name" value="HAD superfamily/HAD-like"/>
    <property type="match status" value="1"/>
</dbReference>
<feature type="domain" description="Cation-transporting P-type ATPase N-terminal" evidence="16">
    <location>
        <begin position="21"/>
        <end position="100"/>
    </location>
</feature>
<dbReference type="Gene3D" id="2.70.150.10">
    <property type="entry name" value="Calcium-transporting ATPase, cytoplasmic transduction domain A"/>
    <property type="match status" value="1"/>
</dbReference>
<feature type="transmembrane region" description="Helical" evidence="15">
    <location>
        <begin position="803"/>
        <end position="822"/>
    </location>
</feature>
<dbReference type="PANTHER" id="PTHR24093">
    <property type="entry name" value="CATION TRANSPORTING ATPASE"/>
    <property type="match status" value="1"/>
</dbReference>
<dbReference type="GO" id="GO:0005886">
    <property type="term" value="C:plasma membrane"/>
    <property type="evidence" value="ECO:0007669"/>
    <property type="project" value="TreeGrafter"/>
</dbReference>
<dbReference type="SFLD" id="SFLDS00003">
    <property type="entry name" value="Haloacid_Dehalogenase"/>
    <property type="match status" value="1"/>
</dbReference>
<keyword evidence="6 15" id="KW-0547">Nucleotide-binding</keyword>
<feature type="transmembrane region" description="Helical" evidence="15">
    <location>
        <begin position="114"/>
        <end position="133"/>
    </location>
</feature>
<dbReference type="InterPro" id="IPR059000">
    <property type="entry name" value="ATPase_P-type_domA"/>
</dbReference>
<keyword evidence="18" id="KW-1185">Reference proteome</keyword>
<dbReference type="InterPro" id="IPR044492">
    <property type="entry name" value="P_typ_ATPase_HD_dom"/>
</dbReference>
<keyword evidence="10" id="KW-1278">Translocase</keyword>
<dbReference type="Gene3D" id="3.40.1110.10">
    <property type="entry name" value="Calcium-transporting ATPase, cytoplasmic domain N"/>
    <property type="match status" value="1"/>
</dbReference>
<dbReference type="Pfam" id="PF00690">
    <property type="entry name" value="Cation_ATPase_N"/>
    <property type="match status" value="1"/>
</dbReference>
<comment type="caution">
    <text evidence="17">The sequence shown here is derived from an EMBL/GenBank/DDBJ whole genome shotgun (WGS) entry which is preliminary data.</text>
</comment>
<keyword evidence="8 15" id="KW-0067">ATP-binding</keyword>
<evidence type="ECO:0000256" key="13">
    <source>
        <dbReference type="ARBA" id="ARBA00023136"/>
    </source>
</evidence>
<dbReference type="GO" id="GO:0016887">
    <property type="term" value="F:ATP hydrolysis activity"/>
    <property type="evidence" value="ECO:0007669"/>
    <property type="project" value="InterPro"/>
</dbReference>
<dbReference type="AlphaFoldDB" id="A0A1J4JKI1"/>
<feature type="transmembrane region" description="Helical" evidence="15">
    <location>
        <begin position="726"/>
        <end position="743"/>
    </location>
</feature>
<dbReference type="Pfam" id="PF00689">
    <property type="entry name" value="Cation_ATPase_C"/>
    <property type="match status" value="1"/>
</dbReference>
<dbReference type="PANTHER" id="PTHR24093:SF369">
    <property type="entry name" value="CALCIUM-TRANSPORTING ATPASE"/>
    <property type="match status" value="1"/>
</dbReference>
<dbReference type="GeneID" id="94844547"/>
<comment type="subcellular location">
    <subcellularLocation>
        <location evidence="1">Endomembrane system</location>
        <topology evidence="1">Multi-pass membrane protein</topology>
    </subcellularLocation>
    <subcellularLocation>
        <location evidence="15">Membrane</location>
        <topology evidence="15">Multi-pass membrane protein</topology>
    </subcellularLocation>
</comment>
<dbReference type="InterPro" id="IPR004014">
    <property type="entry name" value="ATPase_P-typ_cation-transptr_N"/>
</dbReference>
<feature type="transmembrane region" description="Helical" evidence="15">
    <location>
        <begin position="834"/>
        <end position="855"/>
    </location>
</feature>
<dbReference type="Pfam" id="PF00122">
    <property type="entry name" value="E1-E2_ATPase"/>
    <property type="match status" value="1"/>
</dbReference>
<dbReference type="SFLD" id="SFLDF00027">
    <property type="entry name" value="p-type_atpase"/>
    <property type="match status" value="1"/>
</dbReference>
<dbReference type="SUPFAM" id="SSF81660">
    <property type="entry name" value="Metal cation-transporting ATPase, ATP-binding domain N"/>
    <property type="match status" value="1"/>
</dbReference>
<dbReference type="InterPro" id="IPR018303">
    <property type="entry name" value="ATPase_P-typ_P_site"/>
</dbReference>
<dbReference type="Pfam" id="PF13246">
    <property type="entry name" value="Cation_ATPase"/>
    <property type="match status" value="1"/>
</dbReference>
<dbReference type="RefSeq" id="XP_068352048.1">
    <property type="nucleotide sequence ID" value="XM_068509843.1"/>
</dbReference>
<dbReference type="GO" id="GO:0046872">
    <property type="term" value="F:metal ion binding"/>
    <property type="evidence" value="ECO:0007669"/>
    <property type="project" value="UniProtKB-KW"/>
</dbReference>
<proteinExistence type="inferred from homology"/>
<dbReference type="FunFam" id="1.20.1110.10:FF:000039">
    <property type="entry name" value="Calcium-transporting ATPase"/>
    <property type="match status" value="1"/>
</dbReference>
<dbReference type="GO" id="GO:0005388">
    <property type="term" value="F:P-type calcium transporter activity"/>
    <property type="evidence" value="ECO:0007669"/>
    <property type="project" value="UniProtKB-EC"/>
</dbReference>
<dbReference type="InterPro" id="IPR006068">
    <property type="entry name" value="ATPase_P-typ_cation-transptr_C"/>
</dbReference>
<evidence type="ECO:0000256" key="4">
    <source>
        <dbReference type="ARBA" id="ARBA00022692"/>
    </source>
</evidence>
<dbReference type="GO" id="GO:0012505">
    <property type="term" value="C:endomembrane system"/>
    <property type="evidence" value="ECO:0007669"/>
    <property type="project" value="UniProtKB-SubCell"/>
</dbReference>
<dbReference type="FunFam" id="3.40.50.1000:FF:000193">
    <property type="entry name" value="Plasma membrane calcium-transporting ATPase 2"/>
    <property type="match status" value="1"/>
</dbReference>
<accession>A0A1J4JKI1</accession>
<dbReference type="PRINTS" id="PR00120">
    <property type="entry name" value="HATPASE"/>
</dbReference>
<feature type="transmembrane region" description="Helical" evidence="15">
    <location>
        <begin position="905"/>
        <end position="926"/>
    </location>
</feature>
<keyword evidence="3 15" id="KW-0109">Calcium transport</keyword>
<comment type="similarity">
    <text evidence="15">Belongs to the cation transport ATPase (P-type) (TC 3.A.3) family.</text>
</comment>
<keyword evidence="12 15" id="KW-0406">Ion transport</keyword>
<feature type="transmembrane region" description="Helical" evidence="15">
    <location>
        <begin position="272"/>
        <end position="296"/>
    </location>
</feature>
<evidence type="ECO:0000256" key="6">
    <source>
        <dbReference type="ARBA" id="ARBA00022741"/>
    </source>
</evidence>
<evidence type="ECO:0000313" key="18">
    <source>
        <dbReference type="Proteomes" id="UP000179807"/>
    </source>
</evidence>
<comment type="catalytic activity">
    <reaction evidence="14 15">
        <text>Ca(2+)(in) + ATP + H2O = Ca(2+)(out) + ADP + phosphate + H(+)</text>
        <dbReference type="Rhea" id="RHEA:18105"/>
        <dbReference type="ChEBI" id="CHEBI:15377"/>
        <dbReference type="ChEBI" id="CHEBI:15378"/>
        <dbReference type="ChEBI" id="CHEBI:29108"/>
        <dbReference type="ChEBI" id="CHEBI:30616"/>
        <dbReference type="ChEBI" id="CHEBI:43474"/>
        <dbReference type="ChEBI" id="CHEBI:456216"/>
        <dbReference type="EC" id="7.2.2.10"/>
    </reaction>
</comment>
<keyword evidence="13 15" id="KW-0472">Membrane</keyword>
<dbReference type="SFLD" id="SFLDG00002">
    <property type="entry name" value="C1.7:_P-type_atpase_like"/>
    <property type="match status" value="1"/>
</dbReference>
<dbReference type="SUPFAM" id="SSF56784">
    <property type="entry name" value="HAD-like"/>
    <property type="match status" value="1"/>
</dbReference>
<dbReference type="VEuPathDB" id="TrichDB:TRFO_34745"/>
<evidence type="ECO:0000256" key="9">
    <source>
        <dbReference type="ARBA" id="ARBA00022842"/>
    </source>
</evidence>
<dbReference type="InterPro" id="IPR008250">
    <property type="entry name" value="ATPase_P-typ_transduc_dom_A_sf"/>
</dbReference>
<protein>
    <recommendedName>
        <fullName evidence="15">Calcium-transporting ATPase</fullName>
        <ecNumber evidence="15">7.2.2.10</ecNumber>
    </recommendedName>
</protein>
<evidence type="ECO:0000256" key="15">
    <source>
        <dbReference type="RuleBase" id="RU361146"/>
    </source>
</evidence>
<dbReference type="SMART" id="SM00831">
    <property type="entry name" value="Cation_ATPase_N"/>
    <property type="match status" value="1"/>
</dbReference>
<evidence type="ECO:0000256" key="14">
    <source>
        <dbReference type="ARBA" id="ARBA00048694"/>
    </source>
</evidence>
<comment type="function">
    <text evidence="15">Catalyzes the hydrolysis of ATP coupled with the transport of calcium.</text>
</comment>
<feature type="transmembrane region" description="Helical" evidence="15">
    <location>
        <begin position="83"/>
        <end position="102"/>
    </location>
</feature>
<keyword evidence="11 15" id="KW-1133">Transmembrane helix</keyword>
<evidence type="ECO:0000256" key="1">
    <source>
        <dbReference type="ARBA" id="ARBA00004127"/>
    </source>
</evidence>
<keyword evidence="5" id="KW-0479">Metal-binding</keyword>